<comment type="caution">
    <text evidence="2">The sequence shown here is derived from an EMBL/GenBank/DDBJ whole genome shotgun (WGS) entry which is preliminary data.</text>
</comment>
<protein>
    <recommendedName>
        <fullName evidence="1">Initiator binding domain-containing protein</fullName>
    </recommendedName>
</protein>
<dbReference type="EMBL" id="JAPFFF010000024">
    <property type="protein sequence ID" value="KAK8850233.1"/>
    <property type="molecule type" value="Genomic_DNA"/>
</dbReference>
<dbReference type="Proteomes" id="UP001470230">
    <property type="component" value="Unassembled WGS sequence"/>
</dbReference>
<proteinExistence type="predicted"/>
<evidence type="ECO:0000259" key="1">
    <source>
        <dbReference type="Pfam" id="PF10416"/>
    </source>
</evidence>
<organism evidence="2 3">
    <name type="scientific">Tritrichomonas musculus</name>
    <dbReference type="NCBI Taxonomy" id="1915356"/>
    <lineage>
        <taxon>Eukaryota</taxon>
        <taxon>Metamonada</taxon>
        <taxon>Parabasalia</taxon>
        <taxon>Tritrichomonadida</taxon>
        <taxon>Tritrichomonadidae</taxon>
        <taxon>Tritrichomonas</taxon>
    </lineage>
</organism>
<accession>A0ABR2HPB3</accession>
<gene>
    <name evidence="2" type="ORF">M9Y10_018358</name>
</gene>
<feature type="domain" description="Initiator binding" evidence="1">
    <location>
        <begin position="12"/>
        <end position="98"/>
    </location>
</feature>
<dbReference type="Gene3D" id="1.10.10.10">
    <property type="entry name" value="Winged helix-like DNA-binding domain superfamily/Winged helix DNA-binding domain"/>
    <property type="match status" value="1"/>
</dbReference>
<dbReference type="Pfam" id="PF10416">
    <property type="entry name" value="IBD"/>
    <property type="match status" value="1"/>
</dbReference>
<evidence type="ECO:0000313" key="2">
    <source>
        <dbReference type="EMBL" id="KAK8850233.1"/>
    </source>
</evidence>
<dbReference type="InterPro" id="IPR036388">
    <property type="entry name" value="WH-like_DNA-bd_sf"/>
</dbReference>
<dbReference type="SUPFAM" id="SSF46785">
    <property type="entry name" value="Winged helix' DNA-binding domain"/>
    <property type="match status" value="1"/>
</dbReference>
<keyword evidence="3" id="KW-1185">Reference proteome</keyword>
<evidence type="ECO:0000313" key="3">
    <source>
        <dbReference type="Proteomes" id="UP001470230"/>
    </source>
</evidence>
<dbReference type="InterPro" id="IPR018845">
    <property type="entry name" value="Initiator-bd"/>
</dbReference>
<name>A0ABR2HPB3_9EUKA</name>
<dbReference type="InterPro" id="IPR036390">
    <property type="entry name" value="WH_DNA-bd_sf"/>
</dbReference>
<sequence>MTLSFNELKQLATDPKNKLKRILWLCLKYVDNHPESKKEIGVFWLDDRNIMINSKIFASFFHRKSNTVNRNLRSHQFAYRKIKIQMRLLINEELPNPEHWILRYCDKFTRSTTEEEVIPNHYINL</sequence>
<reference evidence="2 3" key="1">
    <citation type="submission" date="2024-04" db="EMBL/GenBank/DDBJ databases">
        <title>Tritrichomonas musculus Genome.</title>
        <authorList>
            <person name="Alves-Ferreira E."/>
            <person name="Grigg M."/>
            <person name="Lorenzi H."/>
            <person name="Galac M."/>
        </authorList>
    </citation>
    <scope>NUCLEOTIDE SEQUENCE [LARGE SCALE GENOMIC DNA]</scope>
    <source>
        <strain evidence="2 3">EAF2021</strain>
    </source>
</reference>